<feature type="compositionally biased region" description="Acidic residues" evidence="1">
    <location>
        <begin position="333"/>
        <end position="358"/>
    </location>
</feature>
<dbReference type="PANTHER" id="PTHR13318:SF247">
    <property type="entry name" value="GH16156P"/>
    <property type="match status" value="1"/>
</dbReference>
<feature type="region of interest" description="Disordered" evidence="1">
    <location>
        <begin position="333"/>
        <end position="359"/>
    </location>
</feature>
<dbReference type="SUPFAM" id="SSF81383">
    <property type="entry name" value="F-box domain"/>
    <property type="match status" value="1"/>
</dbReference>
<dbReference type="EMBL" id="JAEPRB010000019">
    <property type="protein sequence ID" value="KAG2226237.1"/>
    <property type="molecule type" value="Genomic_DNA"/>
</dbReference>
<evidence type="ECO:0000259" key="2">
    <source>
        <dbReference type="PROSITE" id="PS50181"/>
    </source>
</evidence>
<dbReference type="OrthoDB" id="2262735at2759"/>
<proteinExistence type="predicted"/>
<dbReference type="PROSITE" id="PS50181">
    <property type="entry name" value="FBOX"/>
    <property type="match status" value="1"/>
</dbReference>
<accession>A0A8H7VP81</accession>
<dbReference type="GO" id="GO:0019005">
    <property type="term" value="C:SCF ubiquitin ligase complex"/>
    <property type="evidence" value="ECO:0007669"/>
    <property type="project" value="TreeGrafter"/>
</dbReference>
<organism evidence="3 4">
    <name type="scientific">Circinella minor</name>
    <dbReference type="NCBI Taxonomy" id="1195481"/>
    <lineage>
        <taxon>Eukaryota</taxon>
        <taxon>Fungi</taxon>
        <taxon>Fungi incertae sedis</taxon>
        <taxon>Mucoromycota</taxon>
        <taxon>Mucoromycotina</taxon>
        <taxon>Mucoromycetes</taxon>
        <taxon>Mucorales</taxon>
        <taxon>Lichtheimiaceae</taxon>
        <taxon>Circinella</taxon>
    </lineage>
</organism>
<dbReference type="AlphaFoldDB" id="A0A8H7VP81"/>
<dbReference type="InterPro" id="IPR036047">
    <property type="entry name" value="F-box-like_dom_sf"/>
</dbReference>
<protein>
    <recommendedName>
        <fullName evidence="2">F-box domain-containing protein</fullName>
    </recommendedName>
</protein>
<evidence type="ECO:0000313" key="3">
    <source>
        <dbReference type="EMBL" id="KAG2226237.1"/>
    </source>
</evidence>
<comment type="caution">
    <text evidence="3">The sequence shown here is derived from an EMBL/GenBank/DDBJ whole genome shotgun (WGS) entry which is preliminary data.</text>
</comment>
<reference evidence="3 4" key="1">
    <citation type="submission" date="2020-12" db="EMBL/GenBank/DDBJ databases">
        <title>Metabolic potential, ecology and presence of endohyphal bacteria is reflected in genomic diversity of Mucoromycotina.</title>
        <authorList>
            <person name="Muszewska A."/>
            <person name="Okrasinska A."/>
            <person name="Steczkiewicz K."/>
            <person name="Drgas O."/>
            <person name="Orlowska M."/>
            <person name="Perlinska-Lenart U."/>
            <person name="Aleksandrzak-Piekarczyk T."/>
            <person name="Szatraj K."/>
            <person name="Zielenkiewicz U."/>
            <person name="Pilsyk S."/>
            <person name="Malc E."/>
            <person name="Mieczkowski P."/>
            <person name="Kruszewska J.S."/>
            <person name="Biernat P."/>
            <person name="Pawlowska J."/>
        </authorList>
    </citation>
    <scope>NUCLEOTIDE SEQUENCE [LARGE SCALE GENOMIC DNA]</scope>
    <source>
        <strain evidence="3 4">CBS 142.35</strain>
    </source>
</reference>
<dbReference type="PANTHER" id="PTHR13318">
    <property type="entry name" value="PARTNER OF PAIRED, ISOFORM B-RELATED"/>
    <property type="match status" value="1"/>
</dbReference>
<dbReference type="Gene3D" id="1.20.1280.50">
    <property type="match status" value="1"/>
</dbReference>
<evidence type="ECO:0000313" key="4">
    <source>
        <dbReference type="Proteomes" id="UP000646827"/>
    </source>
</evidence>
<name>A0A8H7VP81_9FUNG</name>
<dbReference type="SMART" id="SM00256">
    <property type="entry name" value="FBOX"/>
    <property type="match status" value="1"/>
</dbReference>
<dbReference type="GO" id="GO:0031146">
    <property type="term" value="P:SCF-dependent proteasomal ubiquitin-dependent protein catabolic process"/>
    <property type="evidence" value="ECO:0007669"/>
    <property type="project" value="TreeGrafter"/>
</dbReference>
<dbReference type="Pfam" id="PF00646">
    <property type="entry name" value="F-box"/>
    <property type="match status" value="1"/>
</dbReference>
<evidence type="ECO:0000256" key="1">
    <source>
        <dbReference type="SAM" id="MobiDB-lite"/>
    </source>
</evidence>
<dbReference type="Proteomes" id="UP000646827">
    <property type="component" value="Unassembled WGS sequence"/>
</dbReference>
<sequence>MLLKSLPPEIVDVILRYLPFPDRWVFSRICRDWRILMLNHPAMWEQLSTYDYDKAYIDLCVLVVKESCFSQLTSRWGPILTSLSLVFRSHDTGNEQYFISPAPDMILRECPNLEKLYYIGSIHNIRRWKPSFKSKDFQHQRLRDLVLIIPNSRGHFEIKDLLVVLPNVEQLELDLQSIEHSASSFMDTLHHHCTRVSTLVLFVCYPYTNKLQLITLAKKRRSLLQKMTTPTAMATGTSTTMINDYRNNIKKLSMSTKKNRLKHLIVNDINDEFYKSTTRYLFSMLIEKYHKSLRVLNIESTKLLRYRGELLSSFQFPYLQHVSLSGDYYYIEDNDNDDGETEDDNNDENRDDDSEEEERSVIINNTPSSPLIITLHGLSRFLSYSIPNLSYLAVSGLKEMYIHLESLIVLTSPAPSDGPLRKKPLRELHLKNCNAIESHQFETLFKSIIADDENNKKFSSAQRQKLSKLSLDNVTNITPKVLSSIGSSKLGCYLEELTLNYCSNVTIEDIDQCLLDNLILARSTTTITSQDKVPMIPKLNIYLCYSDGTGAKFPSKDKIEITLGKINLIAKRWQFSLINEEGSTLTAEQYSDVSYRKKQIISK</sequence>
<feature type="domain" description="F-box" evidence="2">
    <location>
        <begin position="1"/>
        <end position="47"/>
    </location>
</feature>
<dbReference type="InterPro" id="IPR001810">
    <property type="entry name" value="F-box_dom"/>
</dbReference>
<gene>
    <name evidence="3" type="ORF">INT45_003382</name>
</gene>
<keyword evidence="4" id="KW-1185">Reference proteome</keyword>